<dbReference type="PANTHER" id="PTHR47505">
    <property type="entry name" value="DNA UTILIZATION PROTEIN YHGH"/>
    <property type="match status" value="1"/>
</dbReference>
<dbReference type="InterPro" id="IPR029057">
    <property type="entry name" value="PRTase-like"/>
</dbReference>
<keyword evidence="5" id="KW-1185">Reference proteome</keyword>
<dbReference type="KEGG" id="ntg:NSCAC_1450"/>
<dbReference type="AlphaFoldDB" id="A0A7G1QBF9"/>
<dbReference type="Proteomes" id="UP000516072">
    <property type="component" value="Chromosome"/>
</dbReference>
<dbReference type="RefSeq" id="WP_197744125.1">
    <property type="nucleotide sequence ID" value="NZ_LR778175.1"/>
</dbReference>
<accession>A0A7G1QBF9</accession>
<reference evidence="4 5" key="1">
    <citation type="submission" date="2020-03" db="EMBL/GenBank/DDBJ databases">
        <authorList>
            <person name="Picone N."/>
        </authorList>
    </citation>
    <scope>NUCLEOTIDE SEQUENCE [LARGE SCALE GENOMIC DNA]</scope>
    <source>
        <strain evidence="4">NSCAC1</strain>
    </source>
</reference>
<protein>
    <submittedName>
        <fullName evidence="4">Competence protein F</fullName>
    </submittedName>
</protein>
<evidence type="ECO:0000313" key="5">
    <source>
        <dbReference type="Proteomes" id="UP000516072"/>
    </source>
</evidence>
<evidence type="ECO:0000259" key="3">
    <source>
        <dbReference type="Pfam" id="PF18912"/>
    </source>
</evidence>
<dbReference type="Gene3D" id="3.40.50.2020">
    <property type="match status" value="1"/>
</dbReference>
<dbReference type="PANTHER" id="PTHR47505:SF1">
    <property type="entry name" value="DNA UTILIZATION PROTEIN YHGH"/>
    <property type="match status" value="1"/>
</dbReference>
<dbReference type="InterPro" id="IPR051910">
    <property type="entry name" value="ComF/GntX_DNA_util-trans"/>
</dbReference>
<dbReference type="Pfam" id="PF18912">
    <property type="entry name" value="DZR_2"/>
    <property type="match status" value="1"/>
</dbReference>
<name>A0A7G1QBF9_9GAMM</name>
<dbReference type="Pfam" id="PF00156">
    <property type="entry name" value="Pribosyltran"/>
    <property type="match status" value="1"/>
</dbReference>
<gene>
    <name evidence="4" type="ORF">NSCAC_1450</name>
</gene>
<evidence type="ECO:0000313" key="4">
    <source>
        <dbReference type="EMBL" id="CAB1276997.1"/>
    </source>
</evidence>
<evidence type="ECO:0000256" key="1">
    <source>
        <dbReference type="ARBA" id="ARBA00008007"/>
    </source>
</evidence>
<dbReference type="InterPro" id="IPR044005">
    <property type="entry name" value="DZR_2"/>
</dbReference>
<evidence type="ECO:0000259" key="2">
    <source>
        <dbReference type="Pfam" id="PF00156"/>
    </source>
</evidence>
<dbReference type="EMBL" id="LR778175">
    <property type="protein sequence ID" value="CAB1276997.1"/>
    <property type="molecule type" value="Genomic_DNA"/>
</dbReference>
<dbReference type="InterPro" id="IPR000836">
    <property type="entry name" value="PRTase_dom"/>
</dbReference>
<dbReference type="CDD" id="cd06223">
    <property type="entry name" value="PRTases_typeI"/>
    <property type="match status" value="1"/>
</dbReference>
<feature type="domain" description="Double zinc ribbon" evidence="3">
    <location>
        <begin position="15"/>
        <end position="69"/>
    </location>
</feature>
<organism evidence="4 5">
    <name type="scientific">Candidatus Nitrosacidococcus tergens</name>
    <dbReference type="NCBI Taxonomy" id="553981"/>
    <lineage>
        <taxon>Bacteria</taxon>
        <taxon>Pseudomonadati</taxon>
        <taxon>Pseudomonadota</taxon>
        <taxon>Gammaproteobacteria</taxon>
        <taxon>Chromatiales</taxon>
        <taxon>Chromatiaceae</taxon>
        <taxon>Candidatus Nitrosacidococcus</taxon>
    </lineage>
</organism>
<dbReference type="SUPFAM" id="SSF53271">
    <property type="entry name" value="PRTase-like"/>
    <property type="match status" value="1"/>
</dbReference>
<sequence>MFIQNVSLILTALKQSLYPPACILCGAAGDLGLDLCIPCRSELPLLGTVCSRCSNPLTENTPILCGTCQQDPPLQKSTLCPYRYDQPIDYLIQQLKFHHKLYLAPLFGELMVQFLKTRLNTMPECIIPVPLYPKRLRDRGFNQALEIARPIARAFNIPIDYQSVKRVRDTPPQLGLLQVDRKINLHNAFLVKKNIQVKHVAIVDDVFTTGTTVGELAKVLYQSGVERVEVWVCARTLLK</sequence>
<feature type="domain" description="Phosphoribosyltransferase" evidence="2">
    <location>
        <begin position="144"/>
        <end position="233"/>
    </location>
</feature>
<comment type="similarity">
    <text evidence="1">Belongs to the ComF/GntX family.</text>
</comment>
<proteinExistence type="inferred from homology"/>